<keyword evidence="1" id="KW-0560">Oxidoreductase</keyword>
<organism evidence="3 4">
    <name type="scientific">Cytospora chrysosperma</name>
    <name type="common">Cytospora canker fungus</name>
    <name type="synonym">Sphaeria chrysosperma</name>
    <dbReference type="NCBI Taxonomy" id="252740"/>
    <lineage>
        <taxon>Eukaryota</taxon>
        <taxon>Fungi</taxon>
        <taxon>Dikarya</taxon>
        <taxon>Ascomycota</taxon>
        <taxon>Pezizomycotina</taxon>
        <taxon>Sordariomycetes</taxon>
        <taxon>Sordariomycetidae</taxon>
        <taxon>Diaporthales</taxon>
        <taxon>Cytosporaceae</taxon>
        <taxon>Cytospora</taxon>
    </lineage>
</organism>
<dbReference type="PANTHER" id="PTHR43147">
    <property type="entry name" value="PROTEIN TAS"/>
    <property type="match status" value="1"/>
</dbReference>
<gene>
    <name evidence="3" type="ORF">VSDG_05844</name>
</gene>
<feature type="domain" description="NADP-dependent oxidoreductase" evidence="2">
    <location>
        <begin position="345"/>
        <end position="458"/>
    </location>
</feature>
<evidence type="ECO:0000313" key="3">
    <source>
        <dbReference type="EMBL" id="ROV95109.1"/>
    </source>
</evidence>
<dbReference type="SUPFAM" id="SSF51430">
    <property type="entry name" value="NAD(P)-linked oxidoreductase"/>
    <property type="match status" value="1"/>
</dbReference>
<dbReference type="EMBL" id="LJZO01000025">
    <property type="protein sequence ID" value="ROV95109.1"/>
    <property type="molecule type" value="Genomic_DNA"/>
</dbReference>
<dbReference type="GO" id="GO:0016491">
    <property type="term" value="F:oxidoreductase activity"/>
    <property type="evidence" value="ECO:0007669"/>
    <property type="project" value="UniProtKB-KW"/>
</dbReference>
<protein>
    <recommendedName>
        <fullName evidence="2">NADP-dependent oxidoreductase domain-containing protein</fullName>
    </recommendedName>
</protein>
<evidence type="ECO:0000259" key="2">
    <source>
        <dbReference type="Pfam" id="PF00248"/>
    </source>
</evidence>
<dbReference type="OrthoDB" id="686384at2759"/>
<dbReference type="InterPro" id="IPR036812">
    <property type="entry name" value="NAD(P)_OxRdtase_dom_sf"/>
</dbReference>
<dbReference type="Proteomes" id="UP000284375">
    <property type="component" value="Unassembled WGS sequence"/>
</dbReference>
<accession>A0A423VVL7</accession>
<dbReference type="AlphaFoldDB" id="A0A423VVL7"/>
<dbReference type="STRING" id="252740.A0A423VVL7"/>
<feature type="domain" description="NADP-dependent oxidoreductase" evidence="2">
    <location>
        <begin position="213"/>
        <end position="334"/>
    </location>
</feature>
<evidence type="ECO:0000256" key="1">
    <source>
        <dbReference type="ARBA" id="ARBA00023002"/>
    </source>
</evidence>
<sequence length="487" mass="53840">MLQNGTDDLTPIFEYSVPPALLRSALRTLVSQGATNQRPFVEHIRKRLSEETHPPLTDAQVLFPRNGVVSRACLDYVALTSLAHFVTALSAAKASWTAGSDMDQLLDKFSGDIVQAVQALKETKPEESITSPVLRRLLIVLTDCAGYCSSTSAGPLRYPFTRAERQVRDFIEILCPNDGLHSQPPKDNINIDVSKRESRIEMFQVGPHQMPRLFNGLWQLSSPAWGSGSAEGQEEALAQLVESGLSATDMADHYGDAELIYGDFRNRLPAETRSNVFAATKWCIFGPIGQPVTTEFVLGGVKERCRRLGGRVELLQFHWYDYSAKEYLDILIELVHIAKTHPELSGGFMSKHWLDKPTPEIYSAVSQLTPSQRKYFDMIETWGTWAEFQILLSKLASVAQKYGPAVSLTNVAARWVLQQPAVGAVIVGTRLGVSSHAAENLNVFGFRLDEEDMAMINGVALGGPGLDKAKAVFERLGDCGNEYRAMH</sequence>
<dbReference type="InterPro" id="IPR023210">
    <property type="entry name" value="NADP_OxRdtase_dom"/>
</dbReference>
<comment type="caution">
    <text evidence="3">The sequence shown here is derived from an EMBL/GenBank/DDBJ whole genome shotgun (WGS) entry which is preliminary data.</text>
</comment>
<evidence type="ECO:0000313" key="4">
    <source>
        <dbReference type="Proteomes" id="UP000284375"/>
    </source>
</evidence>
<name>A0A423VVL7_CYTCH</name>
<dbReference type="PANTHER" id="PTHR43147:SF2">
    <property type="entry name" value="NADP-DEPENDENT OXIDOREDUCTASE DOMAIN-CONTAINING PROTEIN"/>
    <property type="match status" value="1"/>
</dbReference>
<dbReference type="Gene3D" id="3.20.20.100">
    <property type="entry name" value="NADP-dependent oxidoreductase domain"/>
    <property type="match status" value="2"/>
</dbReference>
<keyword evidence="4" id="KW-1185">Reference proteome</keyword>
<proteinExistence type="predicted"/>
<reference evidence="3 4" key="1">
    <citation type="submission" date="2015-09" db="EMBL/GenBank/DDBJ databases">
        <title>Host preference determinants of Valsa canker pathogens revealed by comparative genomics.</title>
        <authorList>
            <person name="Yin Z."/>
            <person name="Huang L."/>
        </authorList>
    </citation>
    <scope>NUCLEOTIDE SEQUENCE [LARGE SCALE GENOMIC DNA]</scope>
    <source>
        <strain evidence="3 4">YSFL</strain>
    </source>
</reference>
<dbReference type="Pfam" id="PF00248">
    <property type="entry name" value="Aldo_ket_red"/>
    <property type="match status" value="2"/>
</dbReference>